<dbReference type="AlphaFoldDB" id="A0AAN8X5E4"/>
<name>A0AAN8X5E4_HALRR</name>
<dbReference type="Proteomes" id="UP001381693">
    <property type="component" value="Unassembled WGS sequence"/>
</dbReference>
<organism evidence="1 2">
    <name type="scientific">Halocaridina rubra</name>
    <name type="common">Hawaiian red shrimp</name>
    <dbReference type="NCBI Taxonomy" id="373956"/>
    <lineage>
        <taxon>Eukaryota</taxon>
        <taxon>Metazoa</taxon>
        <taxon>Ecdysozoa</taxon>
        <taxon>Arthropoda</taxon>
        <taxon>Crustacea</taxon>
        <taxon>Multicrustacea</taxon>
        <taxon>Malacostraca</taxon>
        <taxon>Eumalacostraca</taxon>
        <taxon>Eucarida</taxon>
        <taxon>Decapoda</taxon>
        <taxon>Pleocyemata</taxon>
        <taxon>Caridea</taxon>
        <taxon>Atyoidea</taxon>
        <taxon>Atyidae</taxon>
        <taxon>Halocaridina</taxon>
    </lineage>
</organism>
<reference evidence="1 2" key="1">
    <citation type="submission" date="2023-11" db="EMBL/GenBank/DDBJ databases">
        <title>Halocaridina rubra genome assembly.</title>
        <authorList>
            <person name="Smith C."/>
        </authorList>
    </citation>
    <scope>NUCLEOTIDE SEQUENCE [LARGE SCALE GENOMIC DNA]</scope>
    <source>
        <strain evidence="1">EP-1</strain>
        <tissue evidence="1">Whole</tissue>
    </source>
</reference>
<evidence type="ECO:0000313" key="1">
    <source>
        <dbReference type="EMBL" id="KAK7074368.1"/>
    </source>
</evidence>
<accession>A0AAN8X5E4</accession>
<sequence>MSSLRAGGTKAAMMIKGDVVEYTRTYNDDHNGRKLEKEQNTATKEIAAVQQGKKTFLGDGNLKAENKCKYCGRSHQPRKCPAYGKT</sequence>
<evidence type="ECO:0000313" key="2">
    <source>
        <dbReference type="Proteomes" id="UP001381693"/>
    </source>
</evidence>
<gene>
    <name evidence="1" type="ORF">SK128_009453</name>
</gene>
<comment type="caution">
    <text evidence="1">The sequence shown here is derived from an EMBL/GenBank/DDBJ whole genome shotgun (WGS) entry which is preliminary data.</text>
</comment>
<proteinExistence type="predicted"/>
<keyword evidence="2" id="KW-1185">Reference proteome</keyword>
<protein>
    <submittedName>
        <fullName evidence="1">Uncharacterized protein</fullName>
    </submittedName>
</protein>
<dbReference type="EMBL" id="JAXCGZ010011639">
    <property type="protein sequence ID" value="KAK7074368.1"/>
    <property type="molecule type" value="Genomic_DNA"/>
</dbReference>